<evidence type="ECO:0000256" key="2">
    <source>
        <dbReference type="ARBA" id="ARBA00023125"/>
    </source>
</evidence>
<dbReference type="GO" id="GO:0003677">
    <property type="term" value="F:DNA binding"/>
    <property type="evidence" value="ECO:0007669"/>
    <property type="project" value="UniProtKB-KW"/>
</dbReference>
<keyword evidence="2 5" id="KW-0238">DNA-binding</keyword>
<dbReference type="InterPro" id="IPR011711">
    <property type="entry name" value="GntR_C"/>
</dbReference>
<dbReference type="PANTHER" id="PTHR43537">
    <property type="entry name" value="TRANSCRIPTIONAL REGULATOR, GNTR FAMILY"/>
    <property type="match status" value="1"/>
</dbReference>
<dbReference type="SMART" id="SM00345">
    <property type="entry name" value="HTH_GNTR"/>
    <property type="match status" value="1"/>
</dbReference>
<name>A0A1K2I1B3_9HYPH</name>
<dbReference type="InterPro" id="IPR008920">
    <property type="entry name" value="TF_FadR/GntR_C"/>
</dbReference>
<dbReference type="GO" id="GO:0003700">
    <property type="term" value="F:DNA-binding transcription factor activity"/>
    <property type="evidence" value="ECO:0007669"/>
    <property type="project" value="InterPro"/>
</dbReference>
<dbReference type="Gene3D" id="1.20.120.530">
    <property type="entry name" value="GntR ligand-binding domain-like"/>
    <property type="match status" value="1"/>
</dbReference>
<evidence type="ECO:0000259" key="4">
    <source>
        <dbReference type="PROSITE" id="PS50949"/>
    </source>
</evidence>
<dbReference type="SUPFAM" id="SSF46785">
    <property type="entry name" value="Winged helix' DNA-binding domain"/>
    <property type="match status" value="1"/>
</dbReference>
<dbReference type="InterPro" id="IPR000524">
    <property type="entry name" value="Tscrpt_reg_HTH_GntR"/>
</dbReference>
<evidence type="ECO:0000313" key="6">
    <source>
        <dbReference type="Proteomes" id="UP000183447"/>
    </source>
</evidence>
<dbReference type="Pfam" id="PF00392">
    <property type="entry name" value="GntR"/>
    <property type="match status" value="1"/>
</dbReference>
<dbReference type="PROSITE" id="PS50949">
    <property type="entry name" value="HTH_GNTR"/>
    <property type="match status" value="1"/>
</dbReference>
<dbReference type="SMART" id="SM00895">
    <property type="entry name" value="FCD"/>
    <property type="match status" value="1"/>
</dbReference>
<proteinExistence type="predicted"/>
<dbReference type="PANTHER" id="PTHR43537:SF24">
    <property type="entry name" value="GLUCONATE OPERON TRANSCRIPTIONAL REPRESSOR"/>
    <property type="match status" value="1"/>
</dbReference>
<dbReference type="Gene3D" id="1.10.10.10">
    <property type="entry name" value="Winged helix-like DNA-binding domain superfamily/Winged helix DNA-binding domain"/>
    <property type="match status" value="1"/>
</dbReference>
<dbReference type="InterPro" id="IPR036390">
    <property type="entry name" value="WH_DNA-bd_sf"/>
</dbReference>
<dbReference type="AlphaFoldDB" id="A0A1K2I1B3"/>
<dbReference type="RefSeq" id="WP_072345349.1">
    <property type="nucleotide sequence ID" value="NZ_FPKU01000003.1"/>
</dbReference>
<feature type="domain" description="HTH gntR-type" evidence="4">
    <location>
        <begin position="6"/>
        <end position="73"/>
    </location>
</feature>
<sequence>MDDSRDSLAIQAYGEIKRRILTGELERGTRLSVEALAHQLDVSAAPIKEALKLLEREGLVDIRPRSGTVVRSFSPEDLINVYGARKIVEPAAAAIVAAQGPAPEALIAGLEQSMITLHGALHTRAPRQVITDTDSLFHRLIVEAAGNPVLTELHATLIDRARLVRFYGTRPGRSAEAMAEHRQIIEALKQGDPEGARTASRLHLEGAERAILETMQATDRG</sequence>
<keyword evidence="1" id="KW-0805">Transcription regulation</keyword>
<organism evidence="5 6">
    <name type="scientific">Devosia enhydra</name>
    <dbReference type="NCBI Taxonomy" id="665118"/>
    <lineage>
        <taxon>Bacteria</taxon>
        <taxon>Pseudomonadati</taxon>
        <taxon>Pseudomonadota</taxon>
        <taxon>Alphaproteobacteria</taxon>
        <taxon>Hyphomicrobiales</taxon>
        <taxon>Devosiaceae</taxon>
        <taxon>Devosia</taxon>
    </lineage>
</organism>
<keyword evidence="3" id="KW-0804">Transcription</keyword>
<dbReference type="EMBL" id="FPKU01000003">
    <property type="protein sequence ID" value="SFZ86047.1"/>
    <property type="molecule type" value="Genomic_DNA"/>
</dbReference>
<dbReference type="STRING" id="665118.SAMN02983003_3221"/>
<reference evidence="5 6" key="1">
    <citation type="submission" date="2016-11" db="EMBL/GenBank/DDBJ databases">
        <authorList>
            <person name="Jaros S."/>
            <person name="Januszkiewicz K."/>
            <person name="Wedrychowicz H."/>
        </authorList>
    </citation>
    <scope>NUCLEOTIDE SEQUENCE [LARGE SCALE GENOMIC DNA]</scope>
    <source>
        <strain evidence="5 6">ATCC 23634</strain>
    </source>
</reference>
<dbReference type="InterPro" id="IPR036388">
    <property type="entry name" value="WH-like_DNA-bd_sf"/>
</dbReference>
<dbReference type="SUPFAM" id="SSF48008">
    <property type="entry name" value="GntR ligand-binding domain-like"/>
    <property type="match status" value="1"/>
</dbReference>
<protein>
    <submittedName>
        <fullName evidence="5">DNA-binding transcriptional regulator, GntR family</fullName>
    </submittedName>
</protein>
<dbReference type="CDD" id="cd07377">
    <property type="entry name" value="WHTH_GntR"/>
    <property type="match status" value="1"/>
</dbReference>
<gene>
    <name evidence="5" type="ORF">SAMN02983003_3221</name>
</gene>
<evidence type="ECO:0000256" key="1">
    <source>
        <dbReference type="ARBA" id="ARBA00023015"/>
    </source>
</evidence>
<keyword evidence="6" id="KW-1185">Reference proteome</keyword>
<evidence type="ECO:0000313" key="5">
    <source>
        <dbReference type="EMBL" id="SFZ86047.1"/>
    </source>
</evidence>
<dbReference type="Pfam" id="PF07729">
    <property type="entry name" value="FCD"/>
    <property type="match status" value="1"/>
</dbReference>
<accession>A0A1K2I1B3</accession>
<evidence type="ECO:0000256" key="3">
    <source>
        <dbReference type="ARBA" id="ARBA00023163"/>
    </source>
</evidence>
<dbReference type="Proteomes" id="UP000183447">
    <property type="component" value="Unassembled WGS sequence"/>
</dbReference>